<proteinExistence type="inferred from homology"/>
<keyword evidence="8 11" id="KW-0450">Lipoyl</keyword>
<evidence type="ECO:0000256" key="2">
    <source>
        <dbReference type="ARBA" id="ARBA00005145"/>
    </source>
</evidence>
<feature type="domain" description="Lipoyl-binding" evidence="13">
    <location>
        <begin position="19"/>
        <end position="93"/>
    </location>
</feature>
<dbReference type="CDD" id="cd06849">
    <property type="entry name" value="lipoyl_domain"/>
    <property type="match status" value="1"/>
</dbReference>
<evidence type="ECO:0000256" key="7">
    <source>
        <dbReference type="ARBA" id="ARBA00022679"/>
    </source>
</evidence>
<evidence type="ECO:0000256" key="11">
    <source>
        <dbReference type="RuleBase" id="RU361138"/>
    </source>
</evidence>
<dbReference type="InterPro" id="IPR036625">
    <property type="entry name" value="E3-bd_dom_sf"/>
</dbReference>
<evidence type="ECO:0000256" key="5">
    <source>
        <dbReference type="ARBA" id="ARBA00019511"/>
    </source>
</evidence>
<reference evidence="15 16" key="1">
    <citation type="journal article" date="2010" name="BMC Genomics">
        <title>The complete genome of Zunongwangia profunda SM-A87 reveals its adaptation to the deep-sea environment and ecological role in sedimentary organic nitrogen degradation.</title>
        <authorList>
            <person name="Qin Q.L."/>
            <person name="Zhang X.Y."/>
            <person name="Wang X.M."/>
            <person name="Liu G.M."/>
            <person name="Chen X.L."/>
            <person name="Xie B.B."/>
            <person name="Dang H.Y."/>
            <person name="Zhou B.C."/>
            <person name="Yu J."/>
            <person name="Zhang Y.Z."/>
        </authorList>
    </citation>
    <scope>NUCLEOTIDE SEQUENCE [LARGE SCALE GENOMIC DNA]</scope>
    <source>
        <strain evidence="16">DSM 18752 / CCTCC AB 206139 / SM-A87</strain>
    </source>
</reference>
<dbReference type="HOGENOM" id="CLU_016733_0_0_10"/>
<name>D5BDE6_ZUNPS</name>
<dbReference type="Gene3D" id="3.30.559.10">
    <property type="entry name" value="Chloramphenicol acetyltransferase-like domain"/>
    <property type="match status" value="1"/>
</dbReference>
<feature type="compositionally biased region" description="Basic and acidic residues" evidence="12">
    <location>
        <begin position="112"/>
        <end position="135"/>
    </location>
</feature>
<dbReference type="GO" id="GO:0006099">
    <property type="term" value="P:tricarboxylic acid cycle"/>
    <property type="evidence" value="ECO:0007669"/>
    <property type="project" value="UniProtKB-UniRule"/>
</dbReference>
<dbReference type="GO" id="GO:0033512">
    <property type="term" value="P:L-lysine catabolic process to acetyl-CoA via saccharopine"/>
    <property type="evidence" value="ECO:0007669"/>
    <property type="project" value="UniProtKB-UniRule"/>
</dbReference>
<comment type="cofactor">
    <cofactor evidence="11">
        <name>(R)-lipoate</name>
        <dbReference type="ChEBI" id="CHEBI:83088"/>
    </cofactor>
    <text evidence="11">Binds 1 lipoyl cofactor covalently.</text>
</comment>
<dbReference type="NCBIfam" id="NF004309">
    <property type="entry name" value="PRK05704.1"/>
    <property type="match status" value="1"/>
</dbReference>
<dbReference type="NCBIfam" id="TIGR01347">
    <property type="entry name" value="sucB"/>
    <property type="match status" value="1"/>
</dbReference>
<keyword evidence="16" id="KW-1185">Reference proteome</keyword>
<dbReference type="KEGG" id="zpr:ZPR_4552"/>
<comment type="function">
    <text evidence="1 11">E2 component of the 2-oxoglutarate dehydrogenase (OGDH) complex which catalyzes the second step in the conversion of 2-oxoglutarate to succinyl-CoA and CO(2).</text>
</comment>
<evidence type="ECO:0000259" key="13">
    <source>
        <dbReference type="PROSITE" id="PS50968"/>
    </source>
</evidence>
<dbReference type="AlphaFoldDB" id="D5BDE6"/>
<evidence type="ECO:0000256" key="8">
    <source>
        <dbReference type="ARBA" id="ARBA00022823"/>
    </source>
</evidence>
<organism evidence="15 16">
    <name type="scientific">Zunongwangia profunda (strain DSM 18752 / CCTCC AB 206139 / SM-A87)</name>
    <name type="common">Wangia profunda</name>
    <dbReference type="NCBI Taxonomy" id="655815"/>
    <lineage>
        <taxon>Bacteria</taxon>
        <taxon>Pseudomonadati</taxon>
        <taxon>Bacteroidota</taxon>
        <taxon>Flavobacteriia</taxon>
        <taxon>Flavobacteriales</taxon>
        <taxon>Flavobacteriaceae</taxon>
        <taxon>Zunongwangia</taxon>
    </lineage>
</organism>
<accession>D5BDE6</accession>
<dbReference type="Pfam" id="PF02817">
    <property type="entry name" value="E3_binding"/>
    <property type="match status" value="1"/>
</dbReference>
<comment type="similarity">
    <text evidence="3 11">Belongs to the 2-oxoacid dehydrogenase family.</text>
</comment>
<dbReference type="eggNOG" id="COG0508">
    <property type="taxonomic scope" value="Bacteria"/>
</dbReference>
<comment type="pathway">
    <text evidence="2 11">Amino-acid degradation; L-lysine degradation via saccharopine pathway; glutaryl-CoA from L-lysine: step 6/6.</text>
</comment>
<dbReference type="Pfam" id="PF00364">
    <property type="entry name" value="Biotin_lipoyl"/>
    <property type="match status" value="1"/>
</dbReference>
<feature type="compositionally biased region" description="Basic and acidic residues" evidence="12">
    <location>
        <begin position="176"/>
        <end position="186"/>
    </location>
</feature>
<evidence type="ECO:0000256" key="10">
    <source>
        <dbReference type="ARBA" id="ARBA00052761"/>
    </source>
</evidence>
<dbReference type="PROSITE" id="PS50968">
    <property type="entry name" value="BIOTINYL_LIPOYL"/>
    <property type="match status" value="1"/>
</dbReference>
<sequence length="439" mass="47795">MDKFSGIPPESKIKKKNMALEMKVPSPGESITEVEIAEWLVEDGDYVEKDQAIAEVDSDKATLELPAEASGIITLKAEEGDTVAVGEVVCLIDTEAEKPGGGDDESAEEEVKEQQEKKESKEDSDKAPAKTEEPSKSSTPSQKQDDTYAKGSPSPAAKKILDEKGIDPKSVSGSGKDGRVTKDDAVQAKASMGTPGTGKRGESRKKMSMLRRKVAERLVAAKSETAMLTTFNEVDMSAIYALRKKYKEEFKDKHGVSLGFMSFFTLAVVRALEMYPDVNSMIDGDFQVKYDYKDISIAVSGPKGLMVPVVRNAENLSFRGVEEEVKRLALKARDGKITVDEMTGGTFTITNGGVFGSMMSTPIINPPQSGILGMHNIVDRPVAIDGHVEIRPMMYVALSYDHRIVDGKESVGFLVAVKEAVENPEELLMDNDVKRALEL</sequence>
<gene>
    <name evidence="15" type="ordered locus">ZPR_4552</name>
</gene>
<dbReference type="Gene3D" id="2.40.50.100">
    <property type="match status" value="1"/>
</dbReference>
<keyword evidence="6 11" id="KW-0816">Tricarboxylic acid cycle</keyword>
<feature type="region of interest" description="Disordered" evidence="12">
    <location>
        <begin position="94"/>
        <end position="208"/>
    </location>
</feature>
<dbReference type="GO" id="GO:0004149">
    <property type="term" value="F:dihydrolipoyllysine-residue succinyltransferase activity"/>
    <property type="evidence" value="ECO:0007669"/>
    <property type="project" value="UniProtKB-UniRule"/>
</dbReference>
<dbReference type="SUPFAM" id="SSF52777">
    <property type="entry name" value="CoA-dependent acyltransferases"/>
    <property type="match status" value="1"/>
</dbReference>
<feature type="domain" description="Peripheral subunit-binding (PSBD)" evidence="14">
    <location>
        <begin position="152"/>
        <end position="189"/>
    </location>
</feature>
<dbReference type="GO" id="GO:0045252">
    <property type="term" value="C:oxoglutarate dehydrogenase complex"/>
    <property type="evidence" value="ECO:0007669"/>
    <property type="project" value="UniProtKB-UniRule"/>
</dbReference>
<evidence type="ECO:0000256" key="3">
    <source>
        <dbReference type="ARBA" id="ARBA00007317"/>
    </source>
</evidence>
<dbReference type="InterPro" id="IPR001078">
    <property type="entry name" value="2-oxoacid_DH_actylTfrase"/>
</dbReference>
<dbReference type="InterPro" id="IPR004167">
    <property type="entry name" value="PSBD"/>
</dbReference>
<dbReference type="InterPro" id="IPR011053">
    <property type="entry name" value="Single_hybrid_motif"/>
</dbReference>
<dbReference type="Pfam" id="PF00198">
    <property type="entry name" value="2-oxoacid_dh"/>
    <property type="match status" value="1"/>
</dbReference>
<protein>
    <recommendedName>
        <fullName evidence="5 11">Dihydrolipoyllysine-residue succinyltransferase component of 2-oxoglutarate dehydrogenase complex</fullName>
        <ecNumber evidence="4 11">2.3.1.61</ecNumber>
    </recommendedName>
    <alternativeName>
        <fullName evidence="11">2-oxoglutarate dehydrogenase complex component E2</fullName>
    </alternativeName>
</protein>
<evidence type="ECO:0000313" key="16">
    <source>
        <dbReference type="Proteomes" id="UP000001654"/>
    </source>
</evidence>
<evidence type="ECO:0000256" key="6">
    <source>
        <dbReference type="ARBA" id="ARBA00022532"/>
    </source>
</evidence>
<dbReference type="InterPro" id="IPR023213">
    <property type="entry name" value="CAT-like_dom_sf"/>
</dbReference>
<keyword evidence="9 11" id="KW-0012">Acyltransferase</keyword>
<dbReference type="PANTHER" id="PTHR43416">
    <property type="entry name" value="DIHYDROLIPOYLLYSINE-RESIDUE SUCCINYLTRANSFERASE COMPONENT OF 2-OXOGLUTARATE DEHYDROGENASE COMPLEX, MITOCHONDRIAL-RELATED"/>
    <property type="match status" value="1"/>
</dbReference>
<evidence type="ECO:0000256" key="12">
    <source>
        <dbReference type="SAM" id="MobiDB-lite"/>
    </source>
</evidence>
<dbReference type="SUPFAM" id="SSF51230">
    <property type="entry name" value="Single hybrid motif"/>
    <property type="match status" value="1"/>
</dbReference>
<dbReference type="UniPathway" id="UPA00868">
    <property type="reaction ID" value="UER00840"/>
</dbReference>
<dbReference type="SUPFAM" id="SSF47005">
    <property type="entry name" value="Peripheral subunit-binding domain of 2-oxo acid dehydrogenase complex"/>
    <property type="match status" value="1"/>
</dbReference>
<keyword evidence="7 11" id="KW-0808">Transferase</keyword>
<dbReference type="GO" id="GO:0005829">
    <property type="term" value="C:cytosol"/>
    <property type="evidence" value="ECO:0007669"/>
    <property type="project" value="TreeGrafter"/>
</dbReference>
<dbReference type="STRING" id="655815.ZPR_4552"/>
<evidence type="ECO:0000256" key="4">
    <source>
        <dbReference type="ARBA" id="ARBA00012945"/>
    </source>
</evidence>
<dbReference type="Proteomes" id="UP000001654">
    <property type="component" value="Chromosome"/>
</dbReference>
<dbReference type="EC" id="2.3.1.61" evidence="4 11"/>
<dbReference type="InterPro" id="IPR000089">
    <property type="entry name" value="Biotin_lipoyl"/>
</dbReference>
<dbReference type="Gene3D" id="4.10.320.10">
    <property type="entry name" value="E3-binding domain"/>
    <property type="match status" value="1"/>
</dbReference>
<evidence type="ECO:0000313" key="15">
    <source>
        <dbReference type="EMBL" id="ADF54852.1"/>
    </source>
</evidence>
<comment type="catalytic activity">
    <reaction evidence="10 11">
        <text>N(6)-[(R)-dihydrolipoyl]-L-lysyl-[protein] + succinyl-CoA = N(6)-[(R)-S(8)-succinyldihydrolipoyl]-L-lysyl-[protein] + CoA</text>
        <dbReference type="Rhea" id="RHEA:15213"/>
        <dbReference type="Rhea" id="RHEA-COMP:10475"/>
        <dbReference type="Rhea" id="RHEA-COMP:20092"/>
        <dbReference type="ChEBI" id="CHEBI:57287"/>
        <dbReference type="ChEBI" id="CHEBI:57292"/>
        <dbReference type="ChEBI" id="CHEBI:83100"/>
        <dbReference type="ChEBI" id="CHEBI:83120"/>
        <dbReference type="EC" id="2.3.1.61"/>
    </reaction>
</comment>
<dbReference type="InterPro" id="IPR050537">
    <property type="entry name" value="2-oxoacid_dehydrogenase"/>
</dbReference>
<dbReference type="PANTHER" id="PTHR43416:SF5">
    <property type="entry name" value="DIHYDROLIPOYLLYSINE-RESIDUE SUCCINYLTRANSFERASE COMPONENT OF 2-OXOGLUTARATE DEHYDROGENASE COMPLEX, MITOCHONDRIAL"/>
    <property type="match status" value="1"/>
</dbReference>
<dbReference type="InterPro" id="IPR006255">
    <property type="entry name" value="SucB"/>
</dbReference>
<feature type="compositionally biased region" description="Acidic residues" evidence="12">
    <location>
        <begin position="102"/>
        <end position="111"/>
    </location>
</feature>
<evidence type="ECO:0000256" key="1">
    <source>
        <dbReference type="ARBA" id="ARBA00004052"/>
    </source>
</evidence>
<evidence type="ECO:0000259" key="14">
    <source>
        <dbReference type="PROSITE" id="PS51826"/>
    </source>
</evidence>
<dbReference type="PROSITE" id="PS51826">
    <property type="entry name" value="PSBD"/>
    <property type="match status" value="1"/>
</dbReference>
<evidence type="ECO:0000256" key="9">
    <source>
        <dbReference type="ARBA" id="ARBA00023315"/>
    </source>
</evidence>
<dbReference type="EMBL" id="CP001650">
    <property type="protein sequence ID" value="ADF54852.1"/>
    <property type="molecule type" value="Genomic_DNA"/>
</dbReference>